<comment type="function">
    <text evidence="1 6">Removes the N-terminal methionine from nascent proteins. The N-terminal methionine is often cleaved when the second residue in the primary sequence is small and uncharged (Met-Ala-, Cys, Gly, Pro, Ser, Thr, or Val). Requires deformylation of the N(alpha)-formylated initiator methionine before it can be hydrolyzed.</text>
</comment>
<dbReference type="RefSeq" id="WP_012874689.1">
    <property type="nucleotide sequence ID" value="NC_013525.1"/>
</dbReference>
<dbReference type="Gene3D" id="3.90.230.10">
    <property type="entry name" value="Creatinase/methionine aminopeptidase superfamily"/>
    <property type="match status" value="1"/>
</dbReference>
<dbReference type="InterPro" id="IPR036005">
    <property type="entry name" value="Creatinase/aminopeptidase-like"/>
</dbReference>
<evidence type="ECO:0000313" key="9">
    <source>
        <dbReference type="EMBL" id="ACZ41654.1"/>
    </source>
</evidence>
<feature type="binding site" evidence="6">
    <location>
        <position position="202"/>
    </location>
    <ligand>
        <name>a divalent metal cation</name>
        <dbReference type="ChEBI" id="CHEBI:60240"/>
        <label>2</label>
        <note>catalytic</note>
    </ligand>
</feature>
<feature type="binding site" evidence="6">
    <location>
        <position position="106"/>
    </location>
    <ligand>
        <name>a divalent metal cation</name>
        <dbReference type="ChEBI" id="CHEBI:60240"/>
        <label>1</label>
    </ligand>
</feature>
<keyword evidence="4 6" id="KW-0479">Metal-binding</keyword>
<evidence type="ECO:0000256" key="7">
    <source>
        <dbReference type="RuleBase" id="RU003653"/>
    </source>
</evidence>
<dbReference type="Pfam" id="PF00557">
    <property type="entry name" value="Peptidase_M24"/>
    <property type="match status" value="1"/>
</dbReference>
<keyword evidence="5 6" id="KW-0378">Hydrolase</keyword>
<dbReference type="GO" id="GO:0005829">
    <property type="term" value="C:cytosol"/>
    <property type="evidence" value="ECO:0007669"/>
    <property type="project" value="TreeGrafter"/>
</dbReference>
<dbReference type="GO" id="GO:0046872">
    <property type="term" value="F:metal ion binding"/>
    <property type="evidence" value="ECO:0007669"/>
    <property type="project" value="UniProtKB-UniRule"/>
</dbReference>
<comment type="subunit">
    <text evidence="6">Monomer.</text>
</comment>
<dbReference type="InterPro" id="IPR000994">
    <property type="entry name" value="Pept_M24"/>
</dbReference>
<keyword evidence="3 6" id="KW-0645">Protease</keyword>
<dbReference type="NCBIfam" id="TIGR00500">
    <property type="entry name" value="met_pdase_I"/>
    <property type="match status" value="1"/>
</dbReference>
<dbReference type="EMBL" id="CP001825">
    <property type="protein sequence ID" value="ACZ41654.1"/>
    <property type="molecule type" value="Genomic_DNA"/>
</dbReference>
<feature type="binding site" evidence="6">
    <location>
        <position position="78"/>
    </location>
    <ligand>
        <name>substrate</name>
    </ligand>
</feature>
<comment type="catalytic activity">
    <reaction evidence="6 7">
        <text>Release of N-terminal amino acids, preferentially methionine, from peptides and arylamides.</text>
        <dbReference type="EC" id="3.4.11.18"/>
    </reaction>
</comment>
<dbReference type="Proteomes" id="UP000000323">
    <property type="component" value="Chromosome 1"/>
</dbReference>
<dbReference type="InterPro" id="IPR001714">
    <property type="entry name" value="Pept_M24_MAP"/>
</dbReference>
<evidence type="ECO:0000256" key="4">
    <source>
        <dbReference type="ARBA" id="ARBA00022723"/>
    </source>
</evidence>
<accession>D1CFE8</accession>
<dbReference type="HOGENOM" id="CLU_015857_0_1_0"/>
<evidence type="ECO:0000259" key="8">
    <source>
        <dbReference type="Pfam" id="PF00557"/>
    </source>
</evidence>
<feature type="binding site" evidence="6">
    <location>
        <position position="233"/>
    </location>
    <ligand>
        <name>a divalent metal cation</name>
        <dbReference type="ChEBI" id="CHEBI:60240"/>
        <label>2</label>
        <note>catalytic</note>
    </ligand>
</feature>
<dbReference type="EC" id="3.4.11.18" evidence="6 7"/>
<organism evidence="9 10">
    <name type="scientific">Thermobaculum terrenum (strain ATCC BAA-798 / CCMEE 7001 / YNP1)</name>
    <dbReference type="NCBI Taxonomy" id="525904"/>
    <lineage>
        <taxon>Bacteria</taxon>
        <taxon>Bacillati</taxon>
        <taxon>Chloroflexota</taxon>
        <taxon>Chloroflexia</taxon>
        <taxon>Candidatus Thermobaculales</taxon>
        <taxon>Candidatus Thermobaculaceae</taxon>
        <taxon>Thermobaculum</taxon>
    </lineage>
</organism>
<comment type="similarity">
    <text evidence="6">Belongs to the peptidase M24A family. Methionine aminopeptidase type 1 subfamily.</text>
</comment>
<protein>
    <recommendedName>
        <fullName evidence="6 7">Methionine aminopeptidase</fullName>
        <shortName evidence="6">MAP</shortName>
        <shortName evidence="6">MetAP</shortName>
        <ecNumber evidence="6 7">3.4.11.18</ecNumber>
    </recommendedName>
    <alternativeName>
        <fullName evidence="6">Peptidase M</fullName>
    </alternativeName>
</protein>
<evidence type="ECO:0000256" key="2">
    <source>
        <dbReference type="ARBA" id="ARBA00022438"/>
    </source>
</evidence>
<dbReference type="CDD" id="cd01086">
    <property type="entry name" value="MetAP1"/>
    <property type="match status" value="1"/>
</dbReference>
<evidence type="ECO:0000256" key="5">
    <source>
        <dbReference type="ARBA" id="ARBA00022801"/>
    </source>
</evidence>
<dbReference type="SUPFAM" id="SSF55920">
    <property type="entry name" value="Creatinase/aminopeptidase"/>
    <property type="match status" value="1"/>
</dbReference>
<dbReference type="InterPro" id="IPR002467">
    <property type="entry name" value="Pept_M24A_MAP1"/>
</dbReference>
<proteinExistence type="inferred from homology"/>
<dbReference type="PROSITE" id="PS00680">
    <property type="entry name" value="MAP_1"/>
    <property type="match status" value="1"/>
</dbReference>
<dbReference type="GO" id="GO:0004239">
    <property type="term" value="F:initiator methionyl aminopeptidase activity"/>
    <property type="evidence" value="ECO:0007669"/>
    <property type="project" value="UniProtKB-UniRule"/>
</dbReference>
<feature type="binding site" evidence="6">
    <location>
        <position position="106"/>
    </location>
    <ligand>
        <name>a divalent metal cation</name>
        <dbReference type="ChEBI" id="CHEBI:60240"/>
        <label>2</label>
        <note>catalytic</note>
    </ligand>
</feature>
<feature type="binding site" evidence="6">
    <location>
        <position position="169"/>
    </location>
    <ligand>
        <name>a divalent metal cation</name>
        <dbReference type="ChEBI" id="CHEBI:60240"/>
        <label>2</label>
        <note>catalytic</note>
    </ligand>
</feature>
<feature type="binding site" evidence="6">
    <location>
        <position position="233"/>
    </location>
    <ligand>
        <name>a divalent metal cation</name>
        <dbReference type="ChEBI" id="CHEBI:60240"/>
        <label>1</label>
    </ligand>
</feature>
<dbReference type="KEGG" id="ttr:Tter_0737"/>
<keyword evidence="10" id="KW-1185">Reference proteome</keyword>
<feature type="domain" description="Peptidase M24" evidence="8">
    <location>
        <begin position="13"/>
        <end position="240"/>
    </location>
</feature>
<dbReference type="AlphaFoldDB" id="D1CFE8"/>
<reference evidence="10" key="1">
    <citation type="journal article" date="2010" name="Stand. Genomic Sci.">
        <title>Complete genome sequence of 'Thermobaculum terrenum' type strain (YNP1).</title>
        <authorList>
            <person name="Kiss H."/>
            <person name="Cleland D."/>
            <person name="Lapidus A."/>
            <person name="Lucas S."/>
            <person name="Glavina Del Rio T."/>
            <person name="Nolan M."/>
            <person name="Tice H."/>
            <person name="Han C."/>
            <person name="Goodwin L."/>
            <person name="Pitluck S."/>
            <person name="Liolios K."/>
            <person name="Ivanova N."/>
            <person name="Mavromatis K."/>
            <person name="Ovchinnikova G."/>
            <person name="Pati A."/>
            <person name="Chen A."/>
            <person name="Palaniappan K."/>
            <person name="Land M."/>
            <person name="Hauser L."/>
            <person name="Chang Y."/>
            <person name="Jeffries C."/>
            <person name="Lu M."/>
            <person name="Brettin T."/>
            <person name="Detter J."/>
            <person name="Goker M."/>
            <person name="Tindall B."/>
            <person name="Beck B."/>
            <person name="McDermott T."/>
            <person name="Woyke T."/>
            <person name="Bristow J."/>
            <person name="Eisen J."/>
            <person name="Markowitz V."/>
            <person name="Hugenholtz P."/>
            <person name="Kyrpides N."/>
            <person name="Klenk H."/>
            <person name="Cheng J."/>
        </authorList>
    </citation>
    <scope>NUCLEOTIDE SEQUENCE [LARGE SCALE GENOMIC DNA]</scope>
    <source>
        <strain evidence="10">ATCC BAA-798 / YNP1</strain>
    </source>
</reference>
<dbReference type="GO" id="GO:0070006">
    <property type="term" value="F:metalloaminopeptidase activity"/>
    <property type="evidence" value="ECO:0007669"/>
    <property type="project" value="UniProtKB-UniRule"/>
</dbReference>
<sequence>MAIILKSKKEIDRMRRAGLVLRDLFDLLVPKIKPGVTTGELDAFIESYIRNQNCKPSFKNLYGFPASACISINEEVVHGIPSSRQLREGDLVKIDVGALYEGFHADASRTFWVGHASAAAKRLVSVTAKALDAGISKAVPGNRVGDISSAIQTVVESEGFSVVRDYVGHGVGRSLHEDPQVPNFGFPGQGPILRVGMTLAIEPMVNEGTHEVILAEDKWTVKTKDGKLSAQIEDTVAITEDGPFILTR</sequence>
<comment type="cofactor">
    <cofactor evidence="6">
        <name>Co(2+)</name>
        <dbReference type="ChEBI" id="CHEBI:48828"/>
    </cofactor>
    <cofactor evidence="6">
        <name>Zn(2+)</name>
        <dbReference type="ChEBI" id="CHEBI:29105"/>
    </cofactor>
    <cofactor evidence="6">
        <name>Mn(2+)</name>
        <dbReference type="ChEBI" id="CHEBI:29035"/>
    </cofactor>
    <cofactor evidence="6">
        <name>Fe(2+)</name>
        <dbReference type="ChEBI" id="CHEBI:29033"/>
    </cofactor>
    <text evidence="6">Binds 2 divalent metal cations per subunit. Has a high-affinity and a low affinity metal-binding site. The true nature of the physiological cofactor is under debate. The enzyme is active with cobalt, zinc, manganese or divalent iron ions. Most likely, methionine aminopeptidases function as mononuclear Fe(2+)-metalloproteases under physiological conditions, and the catalytically relevant metal-binding site has been assigned to the histidine-containing high-affinity site.</text>
</comment>
<name>D1CFE8_THET1</name>
<evidence type="ECO:0000313" key="10">
    <source>
        <dbReference type="Proteomes" id="UP000000323"/>
    </source>
</evidence>
<evidence type="ECO:0000256" key="1">
    <source>
        <dbReference type="ARBA" id="ARBA00002521"/>
    </source>
</evidence>
<feature type="binding site" evidence="6">
    <location>
        <position position="95"/>
    </location>
    <ligand>
        <name>a divalent metal cation</name>
        <dbReference type="ChEBI" id="CHEBI:60240"/>
        <label>1</label>
    </ligand>
</feature>
<dbReference type="eggNOG" id="COG0024">
    <property type="taxonomic scope" value="Bacteria"/>
</dbReference>
<dbReference type="PANTHER" id="PTHR43330">
    <property type="entry name" value="METHIONINE AMINOPEPTIDASE"/>
    <property type="match status" value="1"/>
</dbReference>
<evidence type="ECO:0000256" key="6">
    <source>
        <dbReference type="HAMAP-Rule" id="MF_01974"/>
    </source>
</evidence>
<gene>
    <name evidence="6" type="primary">map</name>
    <name evidence="9" type="ordered locus">Tter_0737</name>
</gene>
<dbReference type="GO" id="GO:0006508">
    <property type="term" value="P:proteolysis"/>
    <property type="evidence" value="ECO:0007669"/>
    <property type="project" value="UniProtKB-KW"/>
</dbReference>
<dbReference type="PANTHER" id="PTHR43330:SF27">
    <property type="entry name" value="METHIONINE AMINOPEPTIDASE"/>
    <property type="match status" value="1"/>
</dbReference>
<dbReference type="PRINTS" id="PR00599">
    <property type="entry name" value="MAPEPTIDASE"/>
</dbReference>
<keyword evidence="2 6" id="KW-0031">Aminopeptidase</keyword>
<evidence type="ECO:0000256" key="3">
    <source>
        <dbReference type="ARBA" id="ARBA00022670"/>
    </source>
</evidence>
<feature type="binding site" evidence="6">
    <location>
        <position position="176"/>
    </location>
    <ligand>
        <name>substrate</name>
    </ligand>
</feature>
<dbReference type="STRING" id="525904.Tter_0737"/>
<dbReference type="HAMAP" id="MF_01974">
    <property type="entry name" value="MetAP_1"/>
    <property type="match status" value="1"/>
</dbReference>